<protein>
    <submittedName>
        <fullName evidence="1">Uncharacterized protein</fullName>
    </submittedName>
</protein>
<evidence type="ECO:0000313" key="2">
    <source>
        <dbReference type="Proteomes" id="UP000886998"/>
    </source>
</evidence>
<proteinExistence type="predicted"/>
<name>A0A8X6Y8Y1_9ARAC</name>
<gene>
    <name evidence="1" type="ORF">TNIN_484801</name>
</gene>
<accession>A0A8X6Y8Y1</accession>
<reference evidence="1" key="1">
    <citation type="submission" date="2020-08" db="EMBL/GenBank/DDBJ databases">
        <title>Multicomponent nature underlies the extraordinary mechanical properties of spider dragline silk.</title>
        <authorList>
            <person name="Kono N."/>
            <person name="Nakamura H."/>
            <person name="Mori M."/>
            <person name="Yoshida Y."/>
            <person name="Ohtoshi R."/>
            <person name="Malay A.D."/>
            <person name="Moran D.A.P."/>
            <person name="Tomita M."/>
            <person name="Numata K."/>
            <person name="Arakawa K."/>
        </authorList>
    </citation>
    <scope>NUCLEOTIDE SEQUENCE</scope>
</reference>
<comment type="caution">
    <text evidence="1">The sequence shown here is derived from an EMBL/GenBank/DDBJ whole genome shotgun (WGS) entry which is preliminary data.</text>
</comment>
<dbReference type="AlphaFoldDB" id="A0A8X6Y8Y1"/>
<keyword evidence="2" id="KW-1185">Reference proteome</keyword>
<dbReference type="Proteomes" id="UP000886998">
    <property type="component" value="Unassembled WGS sequence"/>
</dbReference>
<dbReference type="EMBL" id="BMAV01015946">
    <property type="protein sequence ID" value="GFY66283.1"/>
    <property type="molecule type" value="Genomic_DNA"/>
</dbReference>
<organism evidence="1 2">
    <name type="scientific">Trichonephila inaurata madagascariensis</name>
    <dbReference type="NCBI Taxonomy" id="2747483"/>
    <lineage>
        <taxon>Eukaryota</taxon>
        <taxon>Metazoa</taxon>
        <taxon>Ecdysozoa</taxon>
        <taxon>Arthropoda</taxon>
        <taxon>Chelicerata</taxon>
        <taxon>Arachnida</taxon>
        <taxon>Araneae</taxon>
        <taxon>Araneomorphae</taxon>
        <taxon>Entelegynae</taxon>
        <taxon>Araneoidea</taxon>
        <taxon>Nephilidae</taxon>
        <taxon>Trichonephila</taxon>
        <taxon>Trichonephila inaurata</taxon>
    </lineage>
</organism>
<evidence type="ECO:0000313" key="1">
    <source>
        <dbReference type="EMBL" id="GFY66283.1"/>
    </source>
</evidence>
<sequence>MMPSDASKRLRNNSEATLGWMVLTSEGKKRNSVYDHPHLTENASIQACHRRSVHIKNSQLVMQNNVSTCPSQFSHHVPRKLVYLMELPPLVVV</sequence>